<dbReference type="Proteomes" id="UP000006727">
    <property type="component" value="Chromosome 6"/>
</dbReference>
<gene>
    <name evidence="3" type="ORF">PHYPA_008390</name>
</gene>
<dbReference type="Gramene" id="Pp3c6_1850V3.2">
    <property type="protein sequence ID" value="Pp3c6_1850V3.2"/>
    <property type="gene ID" value="Pp3c6_1850"/>
</dbReference>
<reference evidence="3 5" key="1">
    <citation type="journal article" date="2008" name="Science">
        <title>The Physcomitrella genome reveals evolutionary insights into the conquest of land by plants.</title>
        <authorList>
            <person name="Rensing S."/>
            <person name="Lang D."/>
            <person name="Zimmer A."/>
            <person name="Terry A."/>
            <person name="Salamov A."/>
            <person name="Shapiro H."/>
            <person name="Nishiyama T."/>
            <person name="Perroud P.-F."/>
            <person name="Lindquist E."/>
            <person name="Kamisugi Y."/>
            <person name="Tanahashi T."/>
            <person name="Sakakibara K."/>
            <person name="Fujita T."/>
            <person name="Oishi K."/>
            <person name="Shin-I T."/>
            <person name="Kuroki Y."/>
            <person name="Toyoda A."/>
            <person name="Suzuki Y."/>
            <person name="Hashimoto A."/>
            <person name="Yamaguchi K."/>
            <person name="Sugano A."/>
            <person name="Kohara Y."/>
            <person name="Fujiyama A."/>
            <person name="Anterola A."/>
            <person name="Aoki S."/>
            <person name="Ashton N."/>
            <person name="Barbazuk W.B."/>
            <person name="Barker E."/>
            <person name="Bennetzen J."/>
            <person name="Bezanilla M."/>
            <person name="Blankenship R."/>
            <person name="Cho S.H."/>
            <person name="Dutcher S."/>
            <person name="Estelle M."/>
            <person name="Fawcett J.A."/>
            <person name="Gundlach H."/>
            <person name="Hanada K."/>
            <person name="Heyl A."/>
            <person name="Hicks K.A."/>
            <person name="Hugh J."/>
            <person name="Lohr M."/>
            <person name="Mayer K."/>
            <person name="Melkozernov A."/>
            <person name="Murata T."/>
            <person name="Nelson D."/>
            <person name="Pils B."/>
            <person name="Prigge M."/>
            <person name="Reiss B."/>
            <person name="Renner T."/>
            <person name="Rombauts S."/>
            <person name="Rushton P."/>
            <person name="Sanderfoot A."/>
            <person name="Schween G."/>
            <person name="Shiu S.-H."/>
            <person name="Stueber K."/>
            <person name="Theodoulou F.L."/>
            <person name="Tu H."/>
            <person name="Van de Peer Y."/>
            <person name="Verrier P.J."/>
            <person name="Waters E."/>
            <person name="Wood A."/>
            <person name="Yang L."/>
            <person name="Cove D."/>
            <person name="Cuming A."/>
            <person name="Hasebe M."/>
            <person name="Lucas S."/>
            <person name="Mishler D.B."/>
            <person name="Reski R."/>
            <person name="Grigoriev I."/>
            <person name="Quatrano R.S."/>
            <person name="Boore J.L."/>
        </authorList>
    </citation>
    <scope>NUCLEOTIDE SEQUENCE [LARGE SCALE GENOMIC DNA]</scope>
    <source>
        <strain evidence="4 5">cv. Gransden 2004</strain>
    </source>
</reference>
<reference evidence="3 5" key="2">
    <citation type="journal article" date="2018" name="Plant J.">
        <title>The Physcomitrella patens chromosome-scale assembly reveals moss genome structure and evolution.</title>
        <authorList>
            <person name="Lang D."/>
            <person name="Ullrich K.K."/>
            <person name="Murat F."/>
            <person name="Fuchs J."/>
            <person name="Jenkins J."/>
            <person name="Haas F.B."/>
            <person name="Piednoel M."/>
            <person name="Gundlach H."/>
            <person name="Van Bel M."/>
            <person name="Meyberg R."/>
            <person name="Vives C."/>
            <person name="Morata J."/>
            <person name="Symeonidi A."/>
            <person name="Hiss M."/>
            <person name="Muchero W."/>
            <person name="Kamisugi Y."/>
            <person name="Saleh O."/>
            <person name="Blanc G."/>
            <person name="Decker E.L."/>
            <person name="van Gessel N."/>
            <person name="Grimwood J."/>
            <person name="Hayes R.D."/>
            <person name="Graham S.W."/>
            <person name="Gunter L.E."/>
            <person name="McDaniel S.F."/>
            <person name="Hoernstein S.N.W."/>
            <person name="Larsson A."/>
            <person name="Li F.W."/>
            <person name="Perroud P.F."/>
            <person name="Phillips J."/>
            <person name="Ranjan P."/>
            <person name="Rokshar D.S."/>
            <person name="Rothfels C.J."/>
            <person name="Schneider L."/>
            <person name="Shu S."/>
            <person name="Stevenson D.W."/>
            <person name="Thummler F."/>
            <person name="Tillich M."/>
            <person name="Villarreal Aguilar J.C."/>
            <person name="Widiez T."/>
            <person name="Wong G.K."/>
            <person name="Wymore A."/>
            <person name="Zhang Y."/>
            <person name="Zimmer A.D."/>
            <person name="Quatrano R.S."/>
            <person name="Mayer K.F.X."/>
            <person name="Goodstein D."/>
            <person name="Casacuberta J.M."/>
            <person name="Vandepoele K."/>
            <person name="Reski R."/>
            <person name="Cuming A.C."/>
            <person name="Tuskan G.A."/>
            <person name="Maumus F."/>
            <person name="Salse J."/>
            <person name="Schmutz J."/>
            <person name="Rensing S.A."/>
        </authorList>
    </citation>
    <scope>NUCLEOTIDE SEQUENCE [LARGE SCALE GENOMIC DNA]</scope>
    <source>
        <strain evidence="4 5">cv. Gransden 2004</strain>
    </source>
</reference>
<dbReference type="SUPFAM" id="SSF53756">
    <property type="entry name" value="UDP-Glycosyltransferase/glycogen phosphorylase"/>
    <property type="match status" value="1"/>
</dbReference>
<dbReference type="PANTHER" id="PTHR11926">
    <property type="entry name" value="GLUCOSYL/GLUCURONOSYL TRANSFERASES"/>
    <property type="match status" value="1"/>
</dbReference>
<comment type="similarity">
    <text evidence="1">Belongs to the UDP-glycosyltransferase family.</text>
</comment>
<evidence type="ECO:0000313" key="5">
    <source>
        <dbReference type="Proteomes" id="UP000006727"/>
    </source>
</evidence>
<dbReference type="EnsemblPlants" id="Pp3c6_1850V3.2">
    <property type="protein sequence ID" value="Pp3c6_1850V3.2"/>
    <property type="gene ID" value="Pp3c6_1850"/>
</dbReference>
<proteinExistence type="inferred from homology"/>
<name>A0A2K1KE10_PHYPA</name>
<dbReference type="AlphaFoldDB" id="A0A2K1KE10"/>
<dbReference type="InParanoid" id="A0A2K1KE10"/>
<accession>A0A2K1KE10</accession>
<dbReference type="Gramene" id="Pp3c6_1850V3.1">
    <property type="protein sequence ID" value="Pp3c6_1850V3.1"/>
    <property type="gene ID" value="Pp3c6_1850"/>
</dbReference>
<reference evidence="4" key="3">
    <citation type="submission" date="2020-12" db="UniProtKB">
        <authorList>
            <consortium name="EnsemblPlants"/>
        </authorList>
    </citation>
    <scope>IDENTIFICATION</scope>
</reference>
<evidence type="ECO:0000256" key="1">
    <source>
        <dbReference type="ARBA" id="ARBA00009995"/>
    </source>
</evidence>
<dbReference type="EMBL" id="ABEU02000006">
    <property type="protein sequence ID" value="PNR52016.1"/>
    <property type="molecule type" value="Genomic_DNA"/>
</dbReference>
<evidence type="ECO:0000256" key="2">
    <source>
        <dbReference type="SAM" id="MobiDB-lite"/>
    </source>
</evidence>
<protein>
    <submittedName>
        <fullName evidence="3 4">Uncharacterized protein</fullName>
    </submittedName>
</protein>
<evidence type="ECO:0000313" key="3">
    <source>
        <dbReference type="EMBL" id="PNR52016.1"/>
    </source>
</evidence>
<dbReference type="PaxDb" id="3218-PP1S77_100V6.1"/>
<dbReference type="Gene3D" id="3.40.50.2000">
    <property type="entry name" value="Glycogen Phosphorylase B"/>
    <property type="match status" value="1"/>
</dbReference>
<keyword evidence="5" id="KW-1185">Reference proteome</keyword>
<evidence type="ECO:0000313" key="4">
    <source>
        <dbReference type="EnsemblPlants" id="Pp3c6_1850V3.1"/>
    </source>
</evidence>
<dbReference type="PANTHER" id="PTHR11926:SF774">
    <property type="entry name" value="UDP-GLYCOSYLTRANSFERASE 85A1-RELATED"/>
    <property type="match status" value="1"/>
</dbReference>
<dbReference type="EnsemblPlants" id="Pp3c6_1850V3.1">
    <property type="protein sequence ID" value="Pp3c6_1850V3.1"/>
    <property type="gene ID" value="Pp3c6_1850"/>
</dbReference>
<feature type="region of interest" description="Disordered" evidence="2">
    <location>
        <begin position="1"/>
        <end position="46"/>
    </location>
</feature>
<organism evidence="3">
    <name type="scientific">Physcomitrium patens</name>
    <name type="common">Spreading-leaved earth moss</name>
    <name type="synonym">Physcomitrella patens</name>
    <dbReference type="NCBI Taxonomy" id="3218"/>
    <lineage>
        <taxon>Eukaryota</taxon>
        <taxon>Viridiplantae</taxon>
        <taxon>Streptophyta</taxon>
        <taxon>Embryophyta</taxon>
        <taxon>Bryophyta</taxon>
        <taxon>Bryophytina</taxon>
        <taxon>Bryopsida</taxon>
        <taxon>Funariidae</taxon>
        <taxon>Funariales</taxon>
        <taxon>Funariaceae</taxon>
        <taxon>Physcomitrium</taxon>
    </lineage>
</organism>
<sequence>MNLPCEPSTAEKQTDNRASPVLYSSGSSPDSLCFEGRTSPPHGRKSLGPALHAVVIPYPAQGHVTPHLQLARHLVRMHNFYITFVNTEDNHERMMEAQAEAGYNPETNANINFVGLPDGLSKGDRKIPDIIRLLRAVLGMGPVIEEFLRNFIADVPITCVIRDVAMSCAHEPARTLGISVVGFATCAAVGAYCYQNIKTIRYRGFIPIPAPLDPSNSLVNPLTGMMRLALTPEEEVARARQLTGFPGLSHAMRVEDLPTYLVTHDMSSFALKFFMEARNPLVPKCDWVLLNTFYELEAASIDAVRSDGIDACPIGPLVLTPQRDPVS</sequence>